<reference evidence="1 2" key="1">
    <citation type="journal article" date="2016" name="Front. Microbiol.">
        <title>Comparative Genomics Analysis of Streptomyces Species Reveals Their Adaptation to the Marine Environment and Their Diversity at the Genomic Level.</title>
        <authorList>
            <person name="Tian X."/>
            <person name="Zhang Z."/>
            <person name="Yang T."/>
            <person name="Chen M."/>
            <person name="Li J."/>
            <person name="Chen F."/>
            <person name="Yang J."/>
            <person name="Li W."/>
            <person name="Zhang B."/>
            <person name="Zhang Z."/>
            <person name="Wu J."/>
            <person name="Zhang C."/>
            <person name="Long L."/>
            <person name="Xiao J."/>
        </authorList>
    </citation>
    <scope>NUCLEOTIDE SEQUENCE [LARGE SCALE GENOMIC DNA]</scope>
    <source>
        <strain evidence="1 2">SCSIO 10429</strain>
    </source>
</reference>
<evidence type="ECO:0000313" key="2">
    <source>
        <dbReference type="Proteomes" id="UP000176005"/>
    </source>
</evidence>
<dbReference type="AlphaFoldDB" id="A0A1E7L200"/>
<organism evidence="1 2">
    <name type="scientific">Streptomyces nanshensis</name>
    <dbReference type="NCBI Taxonomy" id="518642"/>
    <lineage>
        <taxon>Bacteria</taxon>
        <taxon>Bacillati</taxon>
        <taxon>Actinomycetota</taxon>
        <taxon>Actinomycetes</taxon>
        <taxon>Kitasatosporales</taxon>
        <taxon>Streptomycetaceae</taxon>
        <taxon>Streptomyces</taxon>
    </lineage>
</organism>
<accession>A0A1E7L200</accession>
<evidence type="ECO:0000313" key="1">
    <source>
        <dbReference type="EMBL" id="OEV10217.1"/>
    </source>
</evidence>
<comment type="caution">
    <text evidence="1">The sequence shown here is derived from an EMBL/GenBank/DDBJ whole genome shotgun (WGS) entry which is preliminary data.</text>
</comment>
<gene>
    <name evidence="1" type="ORF">AN218_18525</name>
</gene>
<name>A0A1E7L200_9ACTN</name>
<keyword evidence="2" id="KW-1185">Reference proteome</keyword>
<proteinExistence type="predicted"/>
<protein>
    <submittedName>
        <fullName evidence="1">Uncharacterized protein</fullName>
    </submittedName>
</protein>
<sequence>MLTLSRAVAGSVYLESVEGFRLTPQVVQHVARRIGHALVVFARDFNAPGVSVSASGDVDLLDGEDVEAVIVRDFGRLVGIPRRYDYM</sequence>
<dbReference type="Proteomes" id="UP000176005">
    <property type="component" value="Unassembled WGS sequence"/>
</dbReference>
<dbReference type="EMBL" id="LJGW01000314">
    <property type="protein sequence ID" value="OEV10217.1"/>
    <property type="molecule type" value="Genomic_DNA"/>
</dbReference>